<protein>
    <submittedName>
        <fullName evidence="1">Long-chain-fatty-acid--CoA ligase</fullName>
        <ecNumber evidence="1">6.2.1.3</ecNumber>
    </submittedName>
</protein>
<dbReference type="OrthoDB" id="9803968at2"/>
<sequence length="507" mass="52831">MTTLTAAWRARVLAAPDRVALSHRGRRWTAAELDADAAVLATDLAARGVGAGDRVALHLQNVPAFPLALLALWRLGAVGVLANPMYRDRELHHLLADSGAVGVITGAADAEALRPAADGTAVGWWLAVGDGAVDPVRPGDVVVPEAEVAPDDVAMLTYTSGTTGPPKGAMNTHANVLATVERFGAWIGLTEDDVVYAAAPLFHITGAVASGALALVGGGGGGGGGGAMLALSGRFDPADAVATIEAERATYTIASITAFHAIEQLAWADRRHLASLRAVYTGGAPVPQASIDRFRDRFGIALHNVYGMTETTSAVVAVPLGEAAPVDPLSGAVAIGRALPGVGIEVVTDEDDPAAPGEPGELVVTGPQVVPGYWANPEATARTMPAGRLHTGDVVVVDTHGWIYLVDRLKDQINVSGYKVWPREVEDVLYEHPAVHEAAVVGRPDDYRGEIVVAHVVLAAGRTATADELIAHTRTRLAAYKAPREVHLVPELPKTATGKIRRDDLRG</sequence>
<dbReference type="PANTHER" id="PTHR43767:SF1">
    <property type="entry name" value="NONRIBOSOMAL PEPTIDE SYNTHASE PES1 (EUROFUNG)-RELATED"/>
    <property type="match status" value="1"/>
</dbReference>
<accession>A0A0A1DES9</accession>
<dbReference type="SUPFAM" id="SSF56801">
    <property type="entry name" value="Acetyl-CoA synthetase-like"/>
    <property type="match status" value="1"/>
</dbReference>
<dbReference type="Pfam" id="PF13193">
    <property type="entry name" value="AMP-binding_C"/>
    <property type="match status" value="1"/>
</dbReference>
<dbReference type="EC" id="6.2.1.3" evidence="1"/>
<dbReference type="GeneID" id="96607560"/>
<dbReference type="GO" id="GO:0004467">
    <property type="term" value="F:long-chain fatty acid-CoA ligase activity"/>
    <property type="evidence" value="ECO:0007669"/>
    <property type="project" value="UniProtKB-EC"/>
</dbReference>
<dbReference type="HOGENOM" id="CLU_000022_59_10_11"/>
<dbReference type="InterPro" id="IPR050237">
    <property type="entry name" value="ATP-dep_AMP-bd_enzyme"/>
</dbReference>
<dbReference type="InterPro" id="IPR025110">
    <property type="entry name" value="AMP-bd_C"/>
</dbReference>
<keyword evidence="1" id="KW-0436">Ligase</keyword>
<dbReference type="AlphaFoldDB" id="A0A0A1DES9"/>
<dbReference type="PROSITE" id="PS00455">
    <property type="entry name" value="AMP_BINDING"/>
    <property type="match status" value="1"/>
</dbReference>
<dbReference type="eggNOG" id="COG0318">
    <property type="taxonomic scope" value="Bacteria"/>
</dbReference>
<evidence type="ECO:0000313" key="1">
    <source>
        <dbReference type="EMBL" id="AIY15694.1"/>
    </source>
</evidence>
<proteinExistence type="predicted"/>
<dbReference type="KEGG" id="psim:KR76_00905"/>
<dbReference type="EMBL" id="CP009896">
    <property type="protein sequence ID" value="AIY15694.1"/>
    <property type="molecule type" value="Genomic_DNA"/>
</dbReference>
<reference evidence="1 2" key="1">
    <citation type="journal article" date="2015" name="Genome Announc.">
        <title>Complete Genome Sequence of Steroid-Transforming Nocardioides simplex VKM Ac-2033D.</title>
        <authorList>
            <person name="Shtratnikova V.Y."/>
            <person name="Schelkunov M.I."/>
            <person name="Pekov Y.A."/>
            <person name="Fokina V.V."/>
            <person name="Logacheva M.D."/>
            <person name="Sokolov S.L."/>
            <person name="Bragin E.Y."/>
            <person name="Ashapkin V.V."/>
            <person name="Donova M.V."/>
        </authorList>
    </citation>
    <scope>NUCLEOTIDE SEQUENCE [LARGE SCALE GENOMIC DNA]</scope>
    <source>
        <strain evidence="1 2">VKM Ac-2033D</strain>
    </source>
</reference>
<dbReference type="Gene3D" id="3.30.300.30">
    <property type="match status" value="1"/>
</dbReference>
<name>A0A0A1DES9_NOCSI</name>
<dbReference type="InterPro" id="IPR045851">
    <property type="entry name" value="AMP-bd_C_sf"/>
</dbReference>
<dbReference type="RefSeq" id="WP_038675969.1">
    <property type="nucleotide sequence ID" value="NZ_BJMC01000016.1"/>
</dbReference>
<dbReference type="InterPro" id="IPR020845">
    <property type="entry name" value="AMP-binding_CS"/>
</dbReference>
<dbReference type="Pfam" id="PF00501">
    <property type="entry name" value="AMP-binding"/>
    <property type="match status" value="1"/>
</dbReference>
<dbReference type="InterPro" id="IPR042099">
    <property type="entry name" value="ANL_N_sf"/>
</dbReference>
<dbReference type="InterPro" id="IPR000873">
    <property type="entry name" value="AMP-dep_synth/lig_dom"/>
</dbReference>
<keyword evidence="2" id="KW-1185">Reference proteome</keyword>
<dbReference type="STRING" id="2045.KR76_00905"/>
<gene>
    <name evidence="1" type="ORF">KR76_00905</name>
</gene>
<dbReference type="Gene3D" id="3.40.50.12780">
    <property type="entry name" value="N-terminal domain of ligase-like"/>
    <property type="match status" value="1"/>
</dbReference>
<dbReference type="Proteomes" id="UP000030300">
    <property type="component" value="Chromosome"/>
</dbReference>
<organism evidence="1 2">
    <name type="scientific">Nocardioides simplex</name>
    <name type="common">Arthrobacter simplex</name>
    <dbReference type="NCBI Taxonomy" id="2045"/>
    <lineage>
        <taxon>Bacteria</taxon>
        <taxon>Bacillati</taxon>
        <taxon>Actinomycetota</taxon>
        <taxon>Actinomycetes</taxon>
        <taxon>Propionibacteriales</taxon>
        <taxon>Nocardioidaceae</taxon>
        <taxon>Pimelobacter</taxon>
    </lineage>
</organism>
<evidence type="ECO:0000313" key="2">
    <source>
        <dbReference type="Proteomes" id="UP000030300"/>
    </source>
</evidence>
<dbReference type="PANTHER" id="PTHR43767">
    <property type="entry name" value="LONG-CHAIN-FATTY-ACID--COA LIGASE"/>
    <property type="match status" value="1"/>
</dbReference>